<name>A0A9R1XGC7_LACSA</name>
<sequence length="134" mass="15435">MFKAKKANFVELRKEFQSNNEAFQSSIDAKISKLQKEPEMESKIMDALAIKEEKCKVLETNLCYTEKQVDDLLSERAVIRSCISDVTKMLFDIIEACDPRISITIKNNLLEKLRPVFAMLHRLEGFLKSGSFLQ</sequence>
<protein>
    <submittedName>
        <fullName evidence="1">Uncharacterized protein</fullName>
    </submittedName>
</protein>
<accession>A0A9R1XGC7</accession>
<evidence type="ECO:0000313" key="2">
    <source>
        <dbReference type="Proteomes" id="UP000235145"/>
    </source>
</evidence>
<dbReference type="EMBL" id="NBSK02000004">
    <property type="protein sequence ID" value="KAJ0209074.1"/>
    <property type="molecule type" value="Genomic_DNA"/>
</dbReference>
<comment type="caution">
    <text evidence="1">The sequence shown here is derived from an EMBL/GenBank/DDBJ whole genome shotgun (WGS) entry which is preliminary data.</text>
</comment>
<keyword evidence="2" id="KW-1185">Reference proteome</keyword>
<dbReference type="AlphaFoldDB" id="A0A9R1XGC7"/>
<dbReference type="Proteomes" id="UP000235145">
    <property type="component" value="Unassembled WGS sequence"/>
</dbReference>
<organism evidence="1 2">
    <name type="scientific">Lactuca sativa</name>
    <name type="common">Garden lettuce</name>
    <dbReference type="NCBI Taxonomy" id="4236"/>
    <lineage>
        <taxon>Eukaryota</taxon>
        <taxon>Viridiplantae</taxon>
        <taxon>Streptophyta</taxon>
        <taxon>Embryophyta</taxon>
        <taxon>Tracheophyta</taxon>
        <taxon>Spermatophyta</taxon>
        <taxon>Magnoliopsida</taxon>
        <taxon>eudicotyledons</taxon>
        <taxon>Gunneridae</taxon>
        <taxon>Pentapetalae</taxon>
        <taxon>asterids</taxon>
        <taxon>campanulids</taxon>
        <taxon>Asterales</taxon>
        <taxon>Asteraceae</taxon>
        <taxon>Cichorioideae</taxon>
        <taxon>Cichorieae</taxon>
        <taxon>Lactucinae</taxon>
        <taxon>Lactuca</taxon>
    </lineage>
</organism>
<gene>
    <name evidence="1" type="ORF">LSAT_V11C400212250</name>
</gene>
<proteinExistence type="predicted"/>
<evidence type="ECO:0000313" key="1">
    <source>
        <dbReference type="EMBL" id="KAJ0209074.1"/>
    </source>
</evidence>
<reference evidence="1 2" key="1">
    <citation type="journal article" date="2017" name="Nat. Commun.">
        <title>Genome assembly with in vitro proximity ligation data and whole-genome triplication in lettuce.</title>
        <authorList>
            <person name="Reyes-Chin-Wo S."/>
            <person name="Wang Z."/>
            <person name="Yang X."/>
            <person name="Kozik A."/>
            <person name="Arikit S."/>
            <person name="Song C."/>
            <person name="Xia L."/>
            <person name="Froenicke L."/>
            <person name="Lavelle D.O."/>
            <person name="Truco M.J."/>
            <person name="Xia R."/>
            <person name="Zhu S."/>
            <person name="Xu C."/>
            <person name="Xu H."/>
            <person name="Xu X."/>
            <person name="Cox K."/>
            <person name="Korf I."/>
            <person name="Meyers B.C."/>
            <person name="Michelmore R.W."/>
        </authorList>
    </citation>
    <scope>NUCLEOTIDE SEQUENCE [LARGE SCALE GENOMIC DNA]</scope>
    <source>
        <strain evidence="2">cv. Salinas</strain>
        <tissue evidence="1">Seedlings</tissue>
    </source>
</reference>